<organism evidence="6 7">
    <name type="scientific">Kitasatospora nipponensis</name>
    <dbReference type="NCBI Taxonomy" id="258049"/>
    <lineage>
        <taxon>Bacteria</taxon>
        <taxon>Bacillati</taxon>
        <taxon>Actinomycetota</taxon>
        <taxon>Actinomycetes</taxon>
        <taxon>Kitasatosporales</taxon>
        <taxon>Streptomycetaceae</taxon>
        <taxon>Kitasatospora</taxon>
    </lineage>
</organism>
<evidence type="ECO:0000259" key="5">
    <source>
        <dbReference type="PROSITE" id="PS50995"/>
    </source>
</evidence>
<evidence type="ECO:0000256" key="2">
    <source>
        <dbReference type="ARBA" id="ARBA00023125"/>
    </source>
</evidence>
<name>A0ABP4GF20_9ACTN</name>
<dbReference type="PROSITE" id="PS50995">
    <property type="entry name" value="HTH_MARR_2"/>
    <property type="match status" value="1"/>
</dbReference>
<dbReference type="InterPro" id="IPR036388">
    <property type="entry name" value="WH-like_DNA-bd_sf"/>
</dbReference>
<evidence type="ECO:0000313" key="6">
    <source>
        <dbReference type="EMBL" id="GAA1218628.1"/>
    </source>
</evidence>
<dbReference type="SMART" id="SM00347">
    <property type="entry name" value="HTH_MARR"/>
    <property type="match status" value="1"/>
</dbReference>
<dbReference type="PANTHER" id="PTHR33164">
    <property type="entry name" value="TRANSCRIPTIONAL REGULATOR, MARR FAMILY"/>
    <property type="match status" value="1"/>
</dbReference>
<evidence type="ECO:0000313" key="7">
    <source>
        <dbReference type="Proteomes" id="UP001500037"/>
    </source>
</evidence>
<dbReference type="SUPFAM" id="SSF46785">
    <property type="entry name" value="Winged helix' DNA-binding domain"/>
    <property type="match status" value="1"/>
</dbReference>
<dbReference type="PROSITE" id="PS01117">
    <property type="entry name" value="HTH_MARR_1"/>
    <property type="match status" value="1"/>
</dbReference>
<feature type="domain" description="HTH marR-type" evidence="5">
    <location>
        <begin position="33"/>
        <end position="165"/>
    </location>
</feature>
<proteinExistence type="predicted"/>
<evidence type="ECO:0000256" key="1">
    <source>
        <dbReference type="ARBA" id="ARBA00023015"/>
    </source>
</evidence>
<sequence>MTAAGSGRAKVAEQPRAEPQLTPEPAVAPVAQEPLLIELLTVAQRQVARALAAVLDEEGCTVDQWRVLRALADGEGRAMGELAQTLVIPQASLSRVVDALADSGWVYRRQSSQDRRRITAHLSRRGQDRLTRLDALAAAHDAAVRAACGGADPHHVIAYLTELGTSCPE</sequence>
<evidence type="ECO:0000256" key="3">
    <source>
        <dbReference type="ARBA" id="ARBA00023163"/>
    </source>
</evidence>
<accession>A0ABP4GF20</accession>
<keyword evidence="2" id="KW-0238">DNA-binding</keyword>
<dbReference type="PANTHER" id="PTHR33164:SF64">
    <property type="entry name" value="TRANSCRIPTIONAL REGULATOR SLYA"/>
    <property type="match status" value="1"/>
</dbReference>
<dbReference type="InterPro" id="IPR000835">
    <property type="entry name" value="HTH_MarR-typ"/>
</dbReference>
<dbReference type="EMBL" id="BAAALF010000005">
    <property type="protein sequence ID" value="GAA1218628.1"/>
    <property type="molecule type" value="Genomic_DNA"/>
</dbReference>
<reference evidence="7" key="1">
    <citation type="journal article" date="2019" name="Int. J. Syst. Evol. Microbiol.">
        <title>The Global Catalogue of Microorganisms (GCM) 10K type strain sequencing project: providing services to taxonomists for standard genome sequencing and annotation.</title>
        <authorList>
            <consortium name="The Broad Institute Genomics Platform"/>
            <consortium name="The Broad Institute Genome Sequencing Center for Infectious Disease"/>
            <person name="Wu L."/>
            <person name="Ma J."/>
        </authorList>
    </citation>
    <scope>NUCLEOTIDE SEQUENCE [LARGE SCALE GENOMIC DNA]</scope>
    <source>
        <strain evidence="7">JCM 13004</strain>
    </source>
</reference>
<protein>
    <recommendedName>
        <fullName evidence="5">HTH marR-type domain-containing protein</fullName>
    </recommendedName>
</protein>
<feature type="region of interest" description="Disordered" evidence="4">
    <location>
        <begin position="1"/>
        <end position="25"/>
    </location>
</feature>
<dbReference type="Gene3D" id="1.10.10.10">
    <property type="entry name" value="Winged helix-like DNA-binding domain superfamily/Winged helix DNA-binding domain"/>
    <property type="match status" value="1"/>
</dbReference>
<keyword evidence="7" id="KW-1185">Reference proteome</keyword>
<dbReference type="InterPro" id="IPR039422">
    <property type="entry name" value="MarR/SlyA-like"/>
</dbReference>
<gene>
    <name evidence="6" type="ORF">GCM10009665_05710</name>
</gene>
<evidence type="ECO:0000256" key="4">
    <source>
        <dbReference type="SAM" id="MobiDB-lite"/>
    </source>
</evidence>
<dbReference type="InterPro" id="IPR023187">
    <property type="entry name" value="Tscrpt_reg_MarR-type_CS"/>
</dbReference>
<keyword evidence="1" id="KW-0805">Transcription regulation</keyword>
<dbReference type="InterPro" id="IPR036390">
    <property type="entry name" value="WH_DNA-bd_sf"/>
</dbReference>
<comment type="caution">
    <text evidence="6">The sequence shown here is derived from an EMBL/GenBank/DDBJ whole genome shotgun (WGS) entry which is preliminary data.</text>
</comment>
<dbReference type="RefSeq" id="WP_344438661.1">
    <property type="nucleotide sequence ID" value="NZ_BAAALF010000005.1"/>
</dbReference>
<dbReference type="Pfam" id="PF12802">
    <property type="entry name" value="MarR_2"/>
    <property type="match status" value="1"/>
</dbReference>
<keyword evidence="3" id="KW-0804">Transcription</keyword>
<dbReference type="Proteomes" id="UP001500037">
    <property type="component" value="Unassembled WGS sequence"/>
</dbReference>
<dbReference type="PRINTS" id="PR00598">
    <property type="entry name" value="HTHMARR"/>
</dbReference>